<feature type="active site" description="Tele-AMP-histidine intermediate" evidence="1">
    <location>
        <position position="100"/>
    </location>
</feature>
<reference evidence="5 6" key="1">
    <citation type="journal article" date="2010" name="Int. J. Syst. Evol. Microbiol.">
        <title>Thiohalobacter thiocyanaticus gen. nov., sp. nov., a moderately halophilic, sulfur-oxidizing gammaproteobacterium from hypersaline lakes, that utilizes thiocyanate.</title>
        <authorList>
            <person name="Sorokin D.Y."/>
            <person name="Kovaleva O.L."/>
            <person name="Tourova T.P."/>
            <person name="Muyzer G."/>
        </authorList>
    </citation>
    <scope>NUCLEOTIDE SEQUENCE [LARGE SCALE GENOMIC DNA]</scope>
    <source>
        <strain evidence="5 6">Hrh1</strain>
    </source>
</reference>
<dbReference type="PROSITE" id="PS51084">
    <property type="entry name" value="HIT_2"/>
    <property type="match status" value="1"/>
</dbReference>
<name>A0A426QLX7_9GAMM</name>
<comment type="caution">
    <text evidence="5">The sequence shown here is derived from an EMBL/GenBank/DDBJ whole genome shotgun (WGS) entry which is preliminary data.</text>
</comment>
<dbReference type="Pfam" id="PF01230">
    <property type="entry name" value="HIT"/>
    <property type="match status" value="1"/>
</dbReference>
<dbReference type="PROSITE" id="PS00892">
    <property type="entry name" value="HIT_1"/>
    <property type="match status" value="1"/>
</dbReference>
<dbReference type="AlphaFoldDB" id="A0A426QLX7"/>
<evidence type="ECO:0000313" key="6">
    <source>
        <dbReference type="Proteomes" id="UP000287798"/>
    </source>
</evidence>
<dbReference type="InterPro" id="IPR019808">
    <property type="entry name" value="Histidine_triad_CS"/>
</dbReference>
<dbReference type="OrthoDB" id="9784774at2"/>
<gene>
    <name evidence="5" type="ORF">D6C00_13110</name>
</gene>
<protein>
    <submittedName>
        <fullName evidence="5">Histidine triad nucleotide-binding protein</fullName>
    </submittedName>
</protein>
<dbReference type="CDD" id="cd01276">
    <property type="entry name" value="PKCI_related"/>
    <property type="match status" value="1"/>
</dbReference>
<evidence type="ECO:0000259" key="4">
    <source>
        <dbReference type="PROSITE" id="PS51084"/>
    </source>
</evidence>
<dbReference type="Proteomes" id="UP000287798">
    <property type="component" value="Unassembled WGS sequence"/>
</dbReference>
<proteinExistence type="predicted"/>
<keyword evidence="6" id="KW-1185">Reference proteome</keyword>
<dbReference type="EMBL" id="QZMU01000001">
    <property type="protein sequence ID" value="RRQ22774.1"/>
    <property type="molecule type" value="Genomic_DNA"/>
</dbReference>
<feature type="short sequence motif" description="Histidine triad motif" evidence="2 3">
    <location>
        <begin position="98"/>
        <end position="102"/>
    </location>
</feature>
<dbReference type="PANTHER" id="PTHR23089">
    <property type="entry name" value="HISTIDINE TRIAD HIT PROTEIN"/>
    <property type="match status" value="1"/>
</dbReference>
<dbReference type="SUPFAM" id="SSF54197">
    <property type="entry name" value="HIT-like"/>
    <property type="match status" value="1"/>
</dbReference>
<feature type="domain" description="HIT" evidence="4">
    <location>
        <begin position="5"/>
        <end position="114"/>
    </location>
</feature>
<evidence type="ECO:0000256" key="1">
    <source>
        <dbReference type="PIRSR" id="PIRSR601310-1"/>
    </source>
</evidence>
<dbReference type="InterPro" id="IPR036265">
    <property type="entry name" value="HIT-like_sf"/>
</dbReference>
<dbReference type="InterPro" id="IPR001310">
    <property type="entry name" value="Histidine_triad_HIT"/>
</dbReference>
<evidence type="ECO:0000256" key="3">
    <source>
        <dbReference type="PROSITE-ProRule" id="PRU00464"/>
    </source>
</evidence>
<evidence type="ECO:0000313" key="5">
    <source>
        <dbReference type="EMBL" id="RRQ22774.1"/>
    </source>
</evidence>
<dbReference type="InterPro" id="IPR011146">
    <property type="entry name" value="HIT-like"/>
</dbReference>
<dbReference type="Gene3D" id="3.30.428.10">
    <property type="entry name" value="HIT-like"/>
    <property type="match status" value="1"/>
</dbReference>
<dbReference type="GO" id="GO:0003824">
    <property type="term" value="F:catalytic activity"/>
    <property type="evidence" value="ECO:0007669"/>
    <property type="project" value="InterPro"/>
</dbReference>
<dbReference type="RefSeq" id="WP_125182114.1">
    <property type="nucleotide sequence ID" value="NZ_QZMU01000001.1"/>
</dbReference>
<evidence type="ECO:0000256" key="2">
    <source>
        <dbReference type="PIRSR" id="PIRSR601310-3"/>
    </source>
</evidence>
<dbReference type="PRINTS" id="PR00332">
    <property type="entry name" value="HISTRIAD"/>
</dbReference>
<accession>A0A426QLX7</accession>
<organism evidence="5 6">
    <name type="scientific">Thiohalobacter thiocyanaticus</name>
    <dbReference type="NCBI Taxonomy" id="585455"/>
    <lineage>
        <taxon>Bacteria</taxon>
        <taxon>Pseudomonadati</taxon>
        <taxon>Pseudomonadota</taxon>
        <taxon>Gammaproteobacteria</taxon>
        <taxon>Thiohalobacterales</taxon>
        <taxon>Thiohalobacteraceae</taxon>
        <taxon>Thiohalobacter</taxon>
    </lineage>
</organism>
<sequence>MTDCLFCKMAAGEIKPDTVLENDDVIAFRDINPQAPTHVLVIPRQHIATLNDLQPAHAELVGRMYLAAQEVARIDGLDSRGYRTVMNCLEEAGQSVFHLHLHVLGGRPMQWPPG</sequence>